<dbReference type="SMART" id="SM00833">
    <property type="entry name" value="CobW_C"/>
    <property type="match status" value="1"/>
</dbReference>
<dbReference type="PANTHER" id="PTHR43603">
    <property type="entry name" value="COBW DOMAIN-CONTAINING PROTEIN DDB_G0274527"/>
    <property type="match status" value="1"/>
</dbReference>
<sequence>MPGHSLALVSAVDPTLLDLLELTLAGEDCLVVRAALLPDAEDGLVRLSSWGHGGVAALGEKEEGPAVVDVPMPADCLTCSLREVLLAVAEDRARDEPQGTTVVLLPPAVELPHLVPGLARDLAEMAKEEGVQGPAQARLAGVAHLIDAESALADLLDHHPLAEAGLALGEHDQRCAGEVHLVNLGYADVIVSVGHGSAGSGADLVEHLRPLDTLLLPGLDAPLLSCLLGADHDADAALRRVHPATTQAWGGPDGHGVWTLDLSARLPFHPGRLREMVAELAGQGLCARGCFWLPSRPGRVCAWEVVGGTVSVGDAGAWSEAPLALPASGAARAGAVEATEPHCHLVVTGVGEPEQKQAVEAAFAAVLLREDELAEALSWIGAADGLEDWLGHQS</sequence>
<dbReference type="InterPro" id="IPR011629">
    <property type="entry name" value="CobW-like_C"/>
</dbReference>
<keyword evidence="3" id="KW-1185">Reference proteome</keyword>
<reference evidence="2 3" key="1">
    <citation type="submission" date="2020-12" db="EMBL/GenBank/DDBJ databases">
        <authorList>
            <person name="Zhou J."/>
        </authorList>
    </citation>
    <scope>NUCLEOTIDE SEQUENCE [LARGE SCALE GENOMIC DNA]</scope>
    <source>
        <strain evidence="2 3">CCUG 61299</strain>
    </source>
</reference>
<proteinExistence type="predicted"/>
<feature type="domain" description="CobW C-terminal" evidence="1">
    <location>
        <begin position="257"/>
        <end position="367"/>
    </location>
</feature>
<dbReference type="RefSeq" id="WP_200277081.1">
    <property type="nucleotide sequence ID" value="NZ_CP066802.1"/>
</dbReference>
<dbReference type="Pfam" id="PF07683">
    <property type="entry name" value="CobW_C"/>
    <property type="match status" value="1"/>
</dbReference>
<dbReference type="Proteomes" id="UP000595895">
    <property type="component" value="Chromosome"/>
</dbReference>
<gene>
    <name evidence="2" type="ORF">JG540_03045</name>
</gene>
<dbReference type="InterPro" id="IPR051927">
    <property type="entry name" value="Zn_Chap_cDPG_Synth"/>
</dbReference>
<protein>
    <submittedName>
        <fullName evidence="2">GTP-binding protein</fullName>
    </submittedName>
</protein>
<evidence type="ECO:0000313" key="3">
    <source>
        <dbReference type="Proteomes" id="UP000595895"/>
    </source>
</evidence>
<evidence type="ECO:0000259" key="1">
    <source>
        <dbReference type="SMART" id="SM00833"/>
    </source>
</evidence>
<dbReference type="PANTHER" id="PTHR43603:SF1">
    <property type="entry name" value="ZINC-REGULATED GTPASE METALLOPROTEIN ACTIVATOR 1"/>
    <property type="match status" value="1"/>
</dbReference>
<evidence type="ECO:0000313" key="2">
    <source>
        <dbReference type="EMBL" id="QQM67869.1"/>
    </source>
</evidence>
<organism evidence="2 3">
    <name type="scientific">Actinomyces weissii</name>
    <dbReference type="NCBI Taxonomy" id="675090"/>
    <lineage>
        <taxon>Bacteria</taxon>
        <taxon>Bacillati</taxon>
        <taxon>Actinomycetota</taxon>
        <taxon>Actinomycetes</taxon>
        <taxon>Actinomycetales</taxon>
        <taxon>Actinomycetaceae</taxon>
        <taxon>Actinomyces</taxon>
    </lineage>
</organism>
<name>A0A7T7MAD6_9ACTO</name>
<dbReference type="EMBL" id="CP066802">
    <property type="protein sequence ID" value="QQM67869.1"/>
    <property type="molecule type" value="Genomic_DNA"/>
</dbReference>
<dbReference type="AlphaFoldDB" id="A0A7T7MAD6"/>
<accession>A0A7T7MAD6</accession>
<dbReference type="KEGG" id="awe:JG540_03045"/>